<feature type="non-terminal residue" evidence="3">
    <location>
        <position position="355"/>
    </location>
</feature>
<dbReference type="Proteomes" id="UP000239089">
    <property type="component" value="Unassembled WGS sequence"/>
</dbReference>
<keyword evidence="1" id="KW-0175">Coiled coil</keyword>
<accession>A0A2S6MZ57</accession>
<evidence type="ECO:0000313" key="4">
    <source>
        <dbReference type="Proteomes" id="UP000239089"/>
    </source>
</evidence>
<evidence type="ECO:0000256" key="2">
    <source>
        <dbReference type="SAM" id="MobiDB-lite"/>
    </source>
</evidence>
<proteinExistence type="predicted"/>
<evidence type="ECO:0000256" key="1">
    <source>
        <dbReference type="SAM" id="Coils"/>
    </source>
</evidence>
<dbReference type="AlphaFoldDB" id="A0A2S6MZ57"/>
<evidence type="ECO:0000313" key="3">
    <source>
        <dbReference type="EMBL" id="PPQ27630.1"/>
    </source>
</evidence>
<comment type="caution">
    <text evidence="3">The sequence shown here is derived from an EMBL/GenBank/DDBJ whole genome shotgun (WGS) entry which is preliminary data.</text>
</comment>
<gene>
    <name evidence="3" type="ORF">CCR94_19315</name>
</gene>
<organism evidence="3 4">
    <name type="scientific">Rhodoblastus sphagnicola</name>
    <dbReference type="NCBI Taxonomy" id="333368"/>
    <lineage>
        <taxon>Bacteria</taxon>
        <taxon>Pseudomonadati</taxon>
        <taxon>Pseudomonadota</taxon>
        <taxon>Alphaproteobacteria</taxon>
        <taxon>Hyphomicrobiales</taxon>
        <taxon>Rhodoblastaceae</taxon>
        <taxon>Rhodoblastus</taxon>
    </lineage>
</organism>
<name>A0A2S6MZ57_9HYPH</name>
<feature type="region of interest" description="Disordered" evidence="2">
    <location>
        <begin position="224"/>
        <end position="255"/>
    </location>
</feature>
<dbReference type="EMBL" id="NHSJ01000121">
    <property type="protein sequence ID" value="PPQ27630.1"/>
    <property type="molecule type" value="Genomic_DNA"/>
</dbReference>
<protein>
    <submittedName>
        <fullName evidence="3">Uncharacterized protein</fullName>
    </submittedName>
</protein>
<sequence length="355" mass="38100">MFTILDQWLARLFGASRRDRSVPLLAQRAYYGHDGMDFRQIDAYDRSFDFDDQPTPYQTYVRLPRSGDILIDSPAAPASAPAPGAQDLAEQEAAATLKSRRMLRGDWVEPETPATAEPAPAAPEVWSADPGRVRFTRTPETFIQRRRDEEEARARALEEETRRVAEETRLRAEAEARRIEEDTRRLEETKLAIAQAMRGVNQDADADAPRVRFARTPDAVFQARARLKDPKPDPIPEPEAEAEIGTGTGTGTEPETIAEPEAQAEVPPAPVAEPAPAFEQGAFGQVAALFTAMGARFALQTGSAASARFVAPLAPAVHVAPVPAPVAPAPVVSTPEPVAAAAAPVEAAAAATGSG</sequence>
<reference evidence="3 4" key="1">
    <citation type="journal article" date="2018" name="Arch. Microbiol.">
        <title>New insights into the metabolic potential of the phototrophic purple bacterium Rhodopila globiformis DSM 161(T) from its draft genome sequence and evidence for a vanadium-dependent nitrogenase.</title>
        <authorList>
            <person name="Imhoff J.F."/>
            <person name="Rahn T."/>
            <person name="Kunzel S."/>
            <person name="Neulinger S.C."/>
        </authorList>
    </citation>
    <scope>NUCLEOTIDE SEQUENCE [LARGE SCALE GENOMIC DNA]</scope>
    <source>
        <strain evidence="3 4">DSM 16996</strain>
    </source>
</reference>
<feature type="coiled-coil region" evidence="1">
    <location>
        <begin position="140"/>
        <end position="189"/>
    </location>
</feature>
<keyword evidence="4" id="KW-1185">Reference proteome</keyword>